<proteinExistence type="predicted"/>
<comment type="caution">
    <text evidence="1">The sequence shown here is derived from an EMBL/GenBank/DDBJ whole genome shotgun (WGS) entry which is preliminary data.</text>
</comment>
<dbReference type="Proteomes" id="UP001523216">
    <property type="component" value="Unassembled WGS sequence"/>
</dbReference>
<dbReference type="RefSeq" id="WP_251801588.1">
    <property type="nucleotide sequence ID" value="NZ_JAMQOL010000044.1"/>
</dbReference>
<keyword evidence="2" id="KW-1185">Reference proteome</keyword>
<organism evidence="1 2">
    <name type="scientific">Paractinoplanes hotanensis</name>
    <dbReference type="NCBI Taxonomy" id="2906497"/>
    <lineage>
        <taxon>Bacteria</taxon>
        <taxon>Bacillati</taxon>
        <taxon>Actinomycetota</taxon>
        <taxon>Actinomycetes</taxon>
        <taxon>Micromonosporales</taxon>
        <taxon>Micromonosporaceae</taxon>
        <taxon>Paractinoplanes</taxon>
    </lineage>
</organism>
<evidence type="ECO:0000313" key="2">
    <source>
        <dbReference type="Proteomes" id="UP001523216"/>
    </source>
</evidence>
<evidence type="ECO:0000313" key="1">
    <source>
        <dbReference type="EMBL" id="MCM4081844.1"/>
    </source>
</evidence>
<accession>A0ABT0Y980</accession>
<reference evidence="1 2" key="1">
    <citation type="submission" date="2022-06" db="EMBL/GenBank/DDBJ databases">
        <title>Actinoplanes abujensis sp. nov., isolated from Nigerian arid soil.</title>
        <authorList>
            <person name="Ding P."/>
        </authorList>
    </citation>
    <scope>NUCLEOTIDE SEQUENCE [LARGE SCALE GENOMIC DNA]</scope>
    <source>
        <strain evidence="2">TRM88002</strain>
    </source>
</reference>
<name>A0ABT0Y980_9ACTN</name>
<protein>
    <recommendedName>
        <fullName evidence="3">Secreted protein</fullName>
    </recommendedName>
</protein>
<dbReference type="EMBL" id="JAMQOL010000044">
    <property type="protein sequence ID" value="MCM4081844.1"/>
    <property type="molecule type" value="Genomic_DNA"/>
</dbReference>
<sequence>MSRSHPPAAPWLVRWLLVVITLAGVGLVQSAHCADGATGAHDAGHSVTAGHHHGVSDHGVVATGQHVTAGRTADTTAGHCEVSAPVAEPAVRAGAVALPAMTACADTSAPHTAVLQIVSVAPAVALIQLGVSRI</sequence>
<evidence type="ECO:0008006" key="3">
    <source>
        <dbReference type="Google" id="ProtNLM"/>
    </source>
</evidence>
<gene>
    <name evidence="1" type="ORF">LXN57_30165</name>
</gene>